<name>A0ACB6RXU8_9PLEO</name>
<keyword evidence="2" id="KW-1185">Reference proteome</keyword>
<protein>
    <submittedName>
        <fullName evidence="1">Uncharacterized protein</fullName>
    </submittedName>
</protein>
<reference evidence="1" key="1">
    <citation type="journal article" date="2020" name="Stud. Mycol.">
        <title>101 Dothideomycetes genomes: a test case for predicting lifestyles and emergence of pathogens.</title>
        <authorList>
            <person name="Haridas S."/>
            <person name="Albert R."/>
            <person name="Binder M."/>
            <person name="Bloem J."/>
            <person name="Labutti K."/>
            <person name="Salamov A."/>
            <person name="Andreopoulos B."/>
            <person name="Baker S."/>
            <person name="Barry K."/>
            <person name="Bills G."/>
            <person name="Bluhm B."/>
            <person name="Cannon C."/>
            <person name="Castanera R."/>
            <person name="Culley D."/>
            <person name="Daum C."/>
            <person name="Ezra D."/>
            <person name="Gonzalez J."/>
            <person name="Henrissat B."/>
            <person name="Kuo A."/>
            <person name="Liang C."/>
            <person name="Lipzen A."/>
            <person name="Lutzoni F."/>
            <person name="Magnuson J."/>
            <person name="Mondo S."/>
            <person name="Nolan M."/>
            <person name="Ohm R."/>
            <person name="Pangilinan J."/>
            <person name="Park H.-J."/>
            <person name="Ramirez L."/>
            <person name="Alfaro M."/>
            <person name="Sun H."/>
            <person name="Tritt A."/>
            <person name="Yoshinaga Y."/>
            <person name="Zwiers L.-H."/>
            <person name="Turgeon B."/>
            <person name="Goodwin S."/>
            <person name="Spatafora J."/>
            <person name="Crous P."/>
            <person name="Grigoriev I."/>
        </authorList>
    </citation>
    <scope>NUCLEOTIDE SEQUENCE</scope>
    <source>
        <strain evidence="1">CBS 525.71</strain>
    </source>
</reference>
<dbReference type="Proteomes" id="UP000799754">
    <property type="component" value="Unassembled WGS sequence"/>
</dbReference>
<accession>A0ACB6RXU8</accession>
<sequence>MWLCDLDRSSIAAQSLPRSHQNRSHYQPSQSSTYKSIPTLPQVGLWARRRVILNPAGGHSLRKPFSKWYSRALTITHSATVAHRHLIWHGGSLTAASSRVGTCISKYRAPVTVEAKVREGDELRHHDAVVKDMMEAGARTEKQVLWPADHTVDSGW</sequence>
<dbReference type="EMBL" id="MU006719">
    <property type="protein sequence ID" value="KAF2626855.1"/>
    <property type="molecule type" value="Genomic_DNA"/>
</dbReference>
<organism evidence="1 2">
    <name type="scientific">Macroventuria anomochaeta</name>
    <dbReference type="NCBI Taxonomy" id="301207"/>
    <lineage>
        <taxon>Eukaryota</taxon>
        <taxon>Fungi</taxon>
        <taxon>Dikarya</taxon>
        <taxon>Ascomycota</taxon>
        <taxon>Pezizomycotina</taxon>
        <taxon>Dothideomycetes</taxon>
        <taxon>Pleosporomycetidae</taxon>
        <taxon>Pleosporales</taxon>
        <taxon>Pleosporineae</taxon>
        <taxon>Didymellaceae</taxon>
        <taxon>Macroventuria</taxon>
    </lineage>
</organism>
<comment type="caution">
    <text evidence="1">The sequence shown here is derived from an EMBL/GenBank/DDBJ whole genome shotgun (WGS) entry which is preliminary data.</text>
</comment>
<evidence type="ECO:0000313" key="1">
    <source>
        <dbReference type="EMBL" id="KAF2626855.1"/>
    </source>
</evidence>
<proteinExistence type="predicted"/>
<evidence type="ECO:0000313" key="2">
    <source>
        <dbReference type="Proteomes" id="UP000799754"/>
    </source>
</evidence>
<gene>
    <name evidence="1" type="ORF">BU25DRAFT_73865</name>
</gene>